<proteinExistence type="predicted"/>
<protein>
    <submittedName>
        <fullName evidence="2">Uncharacterized protein</fullName>
    </submittedName>
</protein>
<evidence type="ECO:0000313" key="3">
    <source>
        <dbReference type="Proteomes" id="UP001214576"/>
    </source>
</evidence>
<name>A0AAD4YA91_OVIAM</name>
<evidence type="ECO:0000313" key="2">
    <source>
        <dbReference type="EMBL" id="KAI4539847.1"/>
    </source>
</evidence>
<dbReference type="EMBL" id="JAKZEL010000010">
    <property type="protein sequence ID" value="KAI4539847.1"/>
    <property type="molecule type" value="Genomic_DNA"/>
</dbReference>
<comment type="caution">
    <text evidence="2">The sequence shown here is derived from an EMBL/GenBank/DDBJ whole genome shotgun (WGS) entry which is preliminary data.</text>
</comment>
<reference evidence="2" key="1">
    <citation type="submission" date="2022-03" db="EMBL/GenBank/DDBJ databases">
        <title>Genomic analyses of argali, domestic sheep and their hybrids provide insights into chromosomal evolution, heterosis and genetic basis of agronomic traits.</title>
        <authorList>
            <person name="Li M."/>
        </authorList>
    </citation>
    <scope>NUCLEOTIDE SEQUENCE</scope>
    <source>
        <strain evidence="2">CAU-MHL-2022a</strain>
        <tissue evidence="2">Skin</tissue>
    </source>
</reference>
<accession>A0AAD4YA91</accession>
<dbReference type="Proteomes" id="UP001214576">
    <property type="component" value="Unassembled WGS sequence"/>
</dbReference>
<sequence>MKDLIGTVSRSHVCIPSVRNSVQLTAGFTGVRWQTWFKACGVKDDTETKEGLSLLESLGGSPRHCYLIQSSRQPRKNWFGNTRLLSLSDKLLFYNDALNQLILVTCTRRVAVMILDENLQPLKFHKEGSEGKASDNLKHTDPYGVIRSATHQPFPGSHRMQRQKEPDEAQGNEIPAELALWSPGSKLPSPLTPSKPYQKKEDDVSVETPGTRYVGGKPRGRHFLSFLEETIPC</sequence>
<organism evidence="2 3">
    <name type="scientific">Ovis ammon polii</name>
    <dbReference type="NCBI Taxonomy" id="230172"/>
    <lineage>
        <taxon>Eukaryota</taxon>
        <taxon>Metazoa</taxon>
        <taxon>Chordata</taxon>
        <taxon>Craniata</taxon>
        <taxon>Vertebrata</taxon>
        <taxon>Euteleostomi</taxon>
        <taxon>Mammalia</taxon>
        <taxon>Eutheria</taxon>
        <taxon>Laurasiatheria</taxon>
        <taxon>Artiodactyla</taxon>
        <taxon>Ruminantia</taxon>
        <taxon>Pecora</taxon>
        <taxon>Bovidae</taxon>
        <taxon>Caprinae</taxon>
        <taxon>Ovis</taxon>
    </lineage>
</organism>
<evidence type="ECO:0000256" key="1">
    <source>
        <dbReference type="SAM" id="MobiDB-lite"/>
    </source>
</evidence>
<gene>
    <name evidence="2" type="ORF">MG293_010242</name>
</gene>
<feature type="compositionally biased region" description="Low complexity" evidence="1">
    <location>
        <begin position="182"/>
        <end position="196"/>
    </location>
</feature>
<dbReference type="AlphaFoldDB" id="A0AAD4YA91"/>
<keyword evidence="3" id="KW-1185">Reference proteome</keyword>
<feature type="region of interest" description="Disordered" evidence="1">
    <location>
        <begin position="146"/>
        <end position="219"/>
    </location>
</feature>